<dbReference type="FunFam" id="1.10.150.20:FF:000006">
    <property type="entry name" value="DNA ligase"/>
    <property type="match status" value="1"/>
</dbReference>
<comment type="caution">
    <text evidence="14">Lacks conserved residue(s) required for the propagation of feature annotation.</text>
</comment>
<evidence type="ECO:0000313" key="17">
    <source>
        <dbReference type="EMBL" id="BAH82973.1"/>
    </source>
</evidence>
<evidence type="ECO:0000256" key="7">
    <source>
        <dbReference type="ARBA" id="ARBA00022763"/>
    </source>
</evidence>
<evidence type="ECO:0000256" key="12">
    <source>
        <dbReference type="ARBA" id="ARBA00034005"/>
    </source>
</evidence>
<dbReference type="STRING" id="476281.ICMP_111"/>
<keyword evidence="11 14" id="KW-0234">DNA repair</keyword>
<evidence type="ECO:0000256" key="1">
    <source>
        <dbReference type="ARBA" id="ARBA00004067"/>
    </source>
</evidence>
<feature type="binding site" evidence="14">
    <location>
        <position position="410"/>
    </location>
    <ligand>
        <name>Zn(2+)</name>
        <dbReference type="ChEBI" id="CHEBI:29105"/>
    </ligand>
</feature>
<reference evidence="17 18" key="1">
    <citation type="journal article" date="2011" name="Genome Biol. Evol.">
        <title>Reductive evolution of bacterial genome in insect gut environment.</title>
        <authorList>
            <person name="Nikoh N."/>
            <person name="Hosokawa T."/>
            <person name="Ohshima K."/>
            <person name="Hattori M."/>
            <person name="Fukatsu T."/>
        </authorList>
    </citation>
    <scope>NUCLEOTIDE SEQUENCE [LARGE SCALE GENOMIC DNA]</scope>
    <source>
        <strain evidence="17 18">Mpkobe</strain>
    </source>
</reference>
<dbReference type="InterPro" id="IPR004150">
    <property type="entry name" value="NAD_DNA_ligase_OB"/>
</dbReference>
<dbReference type="AlphaFoldDB" id="C5WCB7"/>
<dbReference type="Pfam" id="PF01653">
    <property type="entry name" value="DNA_ligase_aden"/>
    <property type="match status" value="1"/>
</dbReference>
<dbReference type="PROSITE" id="PS01055">
    <property type="entry name" value="DNA_LIGASE_N1"/>
    <property type="match status" value="1"/>
</dbReference>
<dbReference type="InterPro" id="IPR018239">
    <property type="entry name" value="DNA_ligase_AS"/>
</dbReference>
<feature type="active site" description="N6-AMP-lysine intermediate" evidence="14">
    <location>
        <position position="116"/>
    </location>
</feature>
<keyword evidence="18" id="KW-1185">Reference proteome</keyword>
<dbReference type="Pfam" id="PF03120">
    <property type="entry name" value="OB_DNA_ligase"/>
    <property type="match status" value="1"/>
</dbReference>
<dbReference type="PANTHER" id="PTHR23389">
    <property type="entry name" value="CHROMOSOME TRANSMISSION FIDELITY FACTOR 18"/>
    <property type="match status" value="1"/>
</dbReference>
<evidence type="ECO:0000256" key="3">
    <source>
        <dbReference type="ARBA" id="ARBA00013308"/>
    </source>
</evidence>
<dbReference type="Gene3D" id="3.40.50.10190">
    <property type="entry name" value="BRCT domain"/>
    <property type="match status" value="1"/>
</dbReference>
<dbReference type="Proteomes" id="UP000061704">
    <property type="component" value="Chromosome"/>
</dbReference>
<feature type="domain" description="BRCT" evidence="16">
    <location>
        <begin position="596"/>
        <end position="673"/>
    </location>
</feature>
<dbReference type="Pfam" id="PF00533">
    <property type="entry name" value="BRCT"/>
    <property type="match status" value="1"/>
</dbReference>
<evidence type="ECO:0000256" key="4">
    <source>
        <dbReference type="ARBA" id="ARBA00022598"/>
    </source>
</evidence>
<feature type="binding site" evidence="14">
    <location>
        <position position="137"/>
    </location>
    <ligand>
        <name>NAD(+)</name>
        <dbReference type="ChEBI" id="CHEBI:57540"/>
    </ligand>
</feature>
<keyword evidence="5 14" id="KW-0235">DNA replication</keyword>
<keyword evidence="10 14" id="KW-0520">NAD</keyword>
<dbReference type="NCBIfam" id="NF005932">
    <property type="entry name" value="PRK07956.1"/>
    <property type="match status" value="1"/>
</dbReference>
<dbReference type="Gene3D" id="1.10.287.610">
    <property type="entry name" value="Helix hairpin bin"/>
    <property type="match status" value="1"/>
</dbReference>
<dbReference type="GO" id="GO:0006260">
    <property type="term" value="P:DNA replication"/>
    <property type="evidence" value="ECO:0007669"/>
    <property type="project" value="UniProtKB-KW"/>
</dbReference>
<dbReference type="Gene3D" id="1.10.150.20">
    <property type="entry name" value="5' to 3' exonuclease, C-terminal subdomain"/>
    <property type="match status" value="2"/>
</dbReference>
<evidence type="ECO:0000259" key="16">
    <source>
        <dbReference type="PROSITE" id="PS50172"/>
    </source>
</evidence>
<dbReference type="InterPro" id="IPR041663">
    <property type="entry name" value="DisA/LigA_HHH"/>
</dbReference>
<evidence type="ECO:0000256" key="2">
    <source>
        <dbReference type="ARBA" id="ARBA00012722"/>
    </source>
</evidence>
<dbReference type="GO" id="GO:0003911">
    <property type="term" value="F:DNA ligase (NAD+) activity"/>
    <property type="evidence" value="ECO:0007669"/>
    <property type="project" value="UniProtKB-UniRule"/>
</dbReference>
<dbReference type="SMART" id="SM00278">
    <property type="entry name" value="HhH1"/>
    <property type="match status" value="4"/>
</dbReference>
<dbReference type="FunFam" id="1.10.150.20:FF:000007">
    <property type="entry name" value="DNA ligase"/>
    <property type="match status" value="1"/>
</dbReference>
<dbReference type="InterPro" id="IPR033136">
    <property type="entry name" value="DNA_ligase_CS"/>
</dbReference>
<feature type="binding site" evidence="14">
    <location>
        <position position="316"/>
    </location>
    <ligand>
        <name>NAD(+)</name>
        <dbReference type="ChEBI" id="CHEBI:57540"/>
    </ligand>
</feature>
<dbReference type="KEGG" id="icp:ICMP_111"/>
<dbReference type="RefSeq" id="WP_041068758.1">
    <property type="nucleotide sequence ID" value="NZ_AP010872.1"/>
</dbReference>
<dbReference type="GO" id="GO:0003677">
    <property type="term" value="F:DNA binding"/>
    <property type="evidence" value="ECO:0007669"/>
    <property type="project" value="InterPro"/>
</dbReference>
<comment type="cofactor">
    <cofactor evidence="14">
        <name>Mg(2+)</name>
        <dbReference type="ChEBI" id="CHEBI:18420"/>
    </cofactor>
    <cofactor evidence="14">
        <name>Mn(2+)</name>
        <dbReference type="ChEBI" id="CHEBI:29035"/>
    </cofactor>
</comment>
<keyword evidence="7 14" id="KW-0227">DNA damage</keyword>
<dbReference type="GO" id="GO:0046872">
    <property type="term" value="F:metal ion binding"/>
    <property type="evidence" value="ECO:0007669"/>
    <property type="project" value="UniProtKB-KW"/>
</dbReference>
<dbReference type="InterPro" id="IPR013840">
    <property type="entry name" value="DNAligase_N"/>
</dbReference>
<dbReference type="FunFam" id="3.30.470.30:FF:000001">
    <property type="entry name" value="DNA ligase"/>
    <property type="match status" value="1"/>
</dbReference>
<dbReference type="FunFam" id="2.40.50.140:FF:000012">
    <property type="entry name" value="DNA ligase"/>
    <property type="match status" value="1"/>
</dbReference>
<dbReference type="SMART" id="SM00292">
    <property type="entry name" value="BRCT"/>
    <property type="match status" value="1"/>
</dbReference>
<evidence type="ECO:0000256" key="14">
    <source>
        <dbReference type="HAMAP-Rule" id="MF_01588"/>
    </source>
</evidence>
<dbReference type="Gene3D" id="3.30.470.30">
    <property type="entry name" value="DNA ligase/mRNA capping enzyme"/>
    <property type="match status" value="1"/>
</dbReference>
<feature type="binding site" evidence="14">
    <location>
        <position position="174"/>
    </location>
    <ligand>
        <name>NAD(+)</name>
        <dbReference type="ChEBI" id="CHEBI:57540"/>
    </ligand>
</feature>
<dbReference type="InterPro" id="IPR001357">
    <property type="entry name" value="BRCT_dom"/>
</dbReference>
<keyword evidence="8 14" id="KW-0862">Zinc</keyword>
<feature type="binding site" evidence="14">
    <location>
        <position position="434"/>
    </location>
    <ligand>
        <name>Zn(2+)</name>
        <dbReference type="ChEBI" id="CHEBI:29105"/>
    </ligand>
</feature>
<dbReference type="PROSITE" id="PS50172">
    <property type="entry name" value="BRCT"/>
    <property type="match status" value="1"/>
</dbReference>
<feature type="binding site" evidence="14">
    <location>
        <position position="413"/>
    </location>
    <ligand>
        <name>Zn(2+)</name>
        <dbReference type="ChEBI" id="CHEBI:29105"/>
    </ligand>
</feature>
<dbReference type="EC" id="6.5.1.2" evidence="2 14"/>
<feature type="binding site" evidence="14">
    <location>
        <begin position="32"/>
        <end position="36"/>
    </location>
    <ligand>
        <name>NAD(+)</name>
        <dbReference type="ChEBI" id="CHEBI:57540"/>
    </ligand>
</feature>
<sequence length="683" mass="77989">MEYIKKRVNKLRFILRYHAHLYYVMDAPKISDAKYDSLLLELHELEKQYPQLIHPDSPTQRIGDKPVMLFKQVTHSIPMLSLDNVFNKEDYKKFNTRIQKFFQKSNSIIKFCCEMKFDGLAVSIIYENGVLVRAATRGDGNYGEDITKNVRTIRAIPIYLQGNNLPRLLDIRGEIIMMQDGLKKINSEANKIGGKIFTNPRNAAAGSLRQLDPSVAAKRPLNFFCYSAGFIEGYSKLPNSHWKQLQLFKSWGLPIHENISVVNNIEEVFSFYDKIKQERINLGFDIDGIVIKVDSIELQNQIGYSIRAPRWAIAFKFPAQEEISTVLKVDFQIGRTGVITPVARLKPVKIAGVTISNVNLHNENEIKRLGLSIGDKVVIRRSGDVIPKIISVLKNYKTINRNNILFPEHCPICGSTVERIEGKSISRCTGSLICKSQRKEMLKHFASRSAMNIEGLGDKIIDALIQKNFLKTSFDFFQLTIANLITIDRISNKLAKKLINSIEKSKKTTLARFIYALGIREVGEATANNLTNHFGSLKNIMDATFNELSAIKNIGNISAKYIYNFMHEKNNRMVIDQLIQEAGVYWPTVNFSKINKINNLIFKKTIVLTGSFIKIQRKELKYRIILLGAKINNNISKKSDLLIYGKNPSYNKIQQAQKLGIKMIDETEVFKFLLQYDIDFKAL</sequence>
<dbReference type="SUPFAM" id="SSF56091">
    <property type="entry name" value="DNA ligase/mRNA capping enzyme, catalytic domain"/>
    <property type="match status" value="1"/>
</dbReference>
<dbReference type="InterPro" id="IPR003583">
    <property type="entry name" value="Hlx-hairpin-Hlx_DNA-bd_motif"/>
</dbReference>
<evidence type="ECO:0000256" key="13">
    <source>
        <dbReference type="ARBA" id="ARBA00060881"/>
    </source>
</evidence>
<evidence type="ECO:0000256" key="10">
    <source>
        <dbReference type="ARBA" id="ARBA00023027"/>
    </source>
</evidence>
<feature type="binding site" evidence="14">
    <location>
        <position position="292"/>
    </location>
    <ligand>
        <name>NAD(+)</name>
        <dbReference type="ChEBI" id="CHEBI:57540"/>
    </ligand>
</feature>
<dbReference type="InterPro" id="IPR012340">
    <property type="entry name" value="NA-bd_OB-fold"/>
</dbReference>
<evidence type="ECO:0000256" key="5">
    <source>
        <dbReference type="ARBA" id="ARBA00022705"/>
    </source>
</evidence>
<keyword evidence="4 14" id="KW-0436">Ligase</keyword>
<evidence type="ECO:0000256" key="8">
    <source>
        <dbReference type="ARBA" id="ARBA00022833"/>
    </source>
</evidence>
<organism evidence="17 18">
    <name type="scientific">Candidatus Ishikawaella capsulata Mpkobe</name>
    <dbReference type="NCBI Taxonomy" id="476281"/>
    <lineage>
        <taxon>Bacteria</taxon>
        <taxon>Pseudomonadati</taxon>
        <taxon>Pseudomonadota</taxon>
        <taxon>Gammaproteobacteria</taxon>
        <taxon>Enterobacterales</taxon>
        <taxon>Enterobacteriaceae</taxon>
        <taxon>Candidatus Ishikawella</taxon>
    </lineage>
</organism>
<dbReference type="PANTHER" id="PTHR23389:SF9">
    <property type="entry name" value="DNA LIGASE"/>
    <property type="match status" value="1"/>
</dbReference>
<dbReference type="InterPro" id="IPR036420">
    <property type="entry name" value="BRCT_dom_sf"/>
</dbReference>
<dbReference type="InterPro" id="IPR013839">
    <property type="entry name" value="DNAligase_adenylation"/>
</dbReference>
<dbReference type="EMBL" id="AP010872">
    <property type="protein sequence ID" value="BAH82973.1"/>
    <property type="molecule type" value="Genomic_DNA"/>
</dbReference>
<evidence type="ECO:0000256" key="11">
    <source>
        <dbReference type="ARBA" id="ARBA00023204"/>
    </source>
</evidence>
<dbReference type="PROSITE" id="PS01056">
    <property type="entry name" value="DNA_LIGASE_N2"/>
    <property type="match status" value="1"/>
</dbReference>
<gene>
    <name evidence="14 17" type="primary">ligA</name>
    <name evidence="17" type="ORF">ICMP_111</name>
</gene>
<evidence type="ECO:0000313" key="18">
    <source>
        <dbReference type="Proteomes" id="UP000061704"/>
    </source>
</evidence>
<comment type="similarity">
    <text evidence="13 14">Belongs to the NAD-dependent DNA ligase family. LigA subfamily.</text>
</comment>
<dbReference type="FunFam" id="1.10.287.610:FF:000002">
    <property type="entry name" value="DNA ligase"/>
    <property type="match status" value="1"/>
</dbReference>
<dbReference type="InterPro" id="IPR010994">
    <property type="entry name" value="RuvA_2-like"/>
</dbReference>
<dbReference type="Pfam" id="PF12826">
    <property type="entry name" value="HHH_2"/>
    <property type="match status" value="1"/>
</dbReference>
<dbReference type="Gene3D" id="2.40.50.140">
    <property type="entry name" value="Nucleic acid-binding proteins"/>
    <property type="match status" value="1"/>
</dbReference>
<dbReference type="Pfam" id="PF22745">
    <property type="entry name" value="Nlig-Ia"/>
    <property type="match status" value="1"/>
</dbReference>
<keyword evidence="9 14" id="KW-0460">Magnesium</keyword>
<protein>
    <recommendedName>
        <fullName evidence="3 14">DNA ligase</fullName>
        <ecNumber evidence="2 14">6.5.1.2</ecNumber>
    </recommendedName>
    <alternativeName>
        <fullName evidence="14">Polydeoxyribonucleotide synthase [NAD(+)]</fullName>
    </alternativeName>
</protein>
<dbReference type="CDD" id="cd17748">
    <property type="entry name" value="BRCT_DNA_ligase_like"/>
    <property type="match status" value="1"/>
</dbReference>
<dbReference type="Gene3D" id="6.20.10.30">
    <property type="match status" value="1"/>
</dbReference>
<evidence type="ECO:0000256" key="15">
    <source>
        <dbReference type="RuleBase" id="RU000618"/>
    </source>
</evidence>
<dbReference type="HAMAP" id="MF_01588">
    <property type="entry name" value="DNA_ligase_A"/>
    <property type="match status" value="1"/>
</dbReference>
<dbReference type="InterPro" id="IPR004149">
    <property type="entry name" value="Znf_DNAligase_C4"/>
</dbReference>
<dbReference type="PIRSF" id="PIRSF001604">
    <property type="entry name" value="LigA"/>
    <property type="match status" value="1"/>
</dbReference>
<dbReference type="InterPro" id="IPR001679">
    <property type="entry name" value="DNA_ligase"/>
</dbReference>
<dbReference type="GO" id="GO:0006281">
    <property type="term" value="P:DNA repair"/>
    <property type="evidence" value="ECO:0007669"/>
    <property type="project" value="UniProtKB-KW"/>
</dbReference>
<dbReference type="NCBIfam" id="TIGR00575">
    <property type="entry name" value="dnlj"/>
    <property type="match status" value="1"/>
</dbReference>
<comment type="function">
    <text evidence="1 14">DNA ligase that catalyzes the formation of phosphodiester linkages between 5'-phosphoryl and 3'-hydroxyl groups in double-stranded DNA using NAD as a coenzyme and as the energy source for the reaction. It is essential for DNA replication and repair of damaged DNA.</text>
</comment>
<dbReference type="SUPFAM" id="SSF52113">
    <property type="entry name" value="BRCT domain"/>
    <property type="match status" value="1"/>
</dbReference>
<dbReference type="HOGENOM" id="CLU_007764_2_1_6"/>
<keyword evidence="14" id="KW-0464">Manganese</keyword>
<dbReference type="SUPFAM" id="SSF50249">
    <property type="entry name" value="Nucleic acid-binding proteins"/>
    <property type="match status" value="1"/>
</dbReference>
<dbReference type="OrthoDB" id="9759736at2"/>
<dbReference type="SMART" id="SM00532">
    <property type="entry name" value="LIGANc"/>
    <property type="match status" value="1"/>
</dbReference>
<evidence type="ECO:0000256" key="9">
    <source>
        <dbReference type="ARBA" id="ARBA00022842"/>
    </source>
</evidence>
<dbReference type="SUPFAM" id="SSF47781">
    <property type="entry name" value="RuvA domain 2-like"/>
    <property type="match status" value="1"/>
</dbReference>
<evidence type="ECO:0000256" key="6">
    <source>
        <dbReference type="ARBA" id="ARBA00022723"/>
    </source>
</evidence>
<comment type="catalytic activity">
    <reaction evidence="12 14 15">
        <text>NAD(+) + (deoxyribonucleotide)n-3'-hydroxyl + 5'-phospho-(deoxyribonucleotide)m = (deoxyribonucleotide)n+m + AMP + beta-nicotinamide D-nucleotide.</text>
        <dbReference type="EC" id="6.5.1.2"/>
    </reaction>
</comment>
<dbReference type="Pfam" id="PF03119">
    <property type="entry name" value="DNA_ligase_ZBD"/>
    <property type="match status" value="1"/>
</dbReference>
<feature type="binding site" evidence="14">
    <location>
        <position position="114"/>
    </location>
    <ligand>
        <name>NAD(+)</name>
        <dbReference type="ChEBI" id="CHEBI:57540"/>
    </ligand>
</feature>
<accession>C5WCB7</accession>
<feature type="binding site" evidence="14">
    <location>
        <begin position="81"/>
        <end position="82"/>
    </location>
    <ligand>
        <name>NAD(+)</name>
        <dbReference type="ChEBI" id="CHEBI:57540"/>
    </ligand>
</feature>
<dbReference type="GO" id="GO:0005829">
    <property type="term" value="C:cytosol"/>
    <property type="evidence" value="ECO:0007669"/>
    <property type="project" value="TreeGrafter"/>
</dbReference>
<dbReference type="CDD" id="cd00114">
    <property type="entry name" value="LIGANc"/>
    <property type="match status" value="1"/>
</dbReference>
<proteinExistence type="inferred from homology"/>
<keyword evidence="6 14" id="KW-0479">Metal-binding</keyword>
<name>C5WCB7_9ENTR</name>